<dbReference type="EMBL" id="KL197709">
    <property type="protein sequence ID" value="KDQ64150.1"/>
    <property type="molecule type" value="Genomic_DNA"/>
</dbReference>
<dbReference type="InParanoid" id="A0A067QD92"/>
<accession>A0A067QD92</accession>
<evidence type="ECO:0000313" key="2">
    <source>
        <dbReference type="Proteomes" id="UP000027265"/>
    </source>
</evidence>
<proteinExistence type="predicted"/>
<keyword evidence="2" id="KW-1185">Reference proteome</keyword>
<sequence>MRLGGVTSATVCLSITAAKLRPKPNSIHEFLSLSNNKISVMSLEVDDHRRLTVIPEPPGPRPCGRLTLASARHTKLVVVHASHGLGGVIDQLSCFLGKGVEVVVNRIAYGLGAGPYKATQRIEKILGKRREGIESKLDDLHATFHNLDGADDDLKLEALWMKCLQTNCRKLIDYAHWRNPPSTRLQTFECIVKLCTAYPGVRRLLRPLVTVPATNNNQSKAQAHPLGWESQSEEELPLEWVWKMQFAAFCVSDNEVTREVEHCYPRELGLLDGQVRGVSETLLARITE</sequence>
<dbReference type="AlphaFoldDB" id="A0A067QD92"/>
<name>A0A067QD92_9AGAM</name>
<reference evidence="2" key="1">
    <citation type="journal article" date="2014" name="Proc. Natl. Acad. Sci. U.S.A.">
        <title>Extensive sampling of basidiomycete genomes demonstrates inadequacy of the white-rot/brown-rot paradigm for wood decay fungi.</title>
        <authorList>
            <person name="Riley R."/>
            <person name="Salamov A.A."/>
            <person name="Brown D.W."/>
            <person name="Nagy L.G."/>
            <person name="Floudas D."/>
            <person name="Held B.W."/>
            <person name="Levasseur A."/>
            <person name="Lombard V."/>
            <person name="Morin E."/>
            <person name="Otillar R."/>
            <person name="Lindquist E.A."/>
            <person name="Sun H."/>
            <person name="LaButti K.M."/>
            <person name="Schmutz J."/>
            <person name="Jabbour D."/>
            <person name="Luo H."/>
            <person name="Baker S.E."/>
            <person name="Pisabarro A.G."/>
            <person name="Walton J.D."/>
            <person name="Blanchette R.A."/>
            <person name="Henrissat B."/>
            <person name="Martin F."/>
            <person name="Cullen D."/>
            <person name="Hibbett D.S."/>
            <person name="Grigoriev I.V."/>
        </authorList>
    </citation>
    <scope>NUCLEOTIDE SEQUENCE [LARGE SCALE GENOMIC DNA]</scope>
    <source>
        <strain evidence="2">MUCL 33604</strain>
    </source>
</reference>
<dbReference type="Proteomes" id="UP000027265">
    <property type="component" value="Unassembled WGS sequence"/>
</dbReference>
<organism evidence="1 2">
    <name type="scientific">Jaapia argillacea MUCL 33604</name>
    <dbReference type="NCBI Taxonomy" id="933084"/>
    <lineage>
        <taxon>Eukaryota</taxon>
        <taxon>Fungi</taxon>
        <taxon>Dikarya</taxon>
        <taxon>Basidiomycota</taxon>
        <taxon>Agaricomycotina</taxon>
        <taxon>Agaricomycetes</taxon>
        <taxon>Agaricomycetidae</taxon>
        <taxon>Jaapiales</taxon>
        <taxon>Jaapiaceae</taxon>
        <taxon>Jaapia</taxon>
    </lineage>
</organism>
<protein>
    <submittedName>
        <fullName evidence="1">Uncharacterized protein</fullName>
    </submittedName>
</protein>
<gene>
    <name evidence="1" type="ORF">JAAARDRAFT_217709</name>
</gene>
<evidence type="ECO:0000313" key="1">
    <source>
        <dbReference type="EMBL" id="KDQ64150.1"/>
    </source>
</evidence>
<dbReference type="OrthoDB" id="3054074at2759"/>
<dbReference type="HOGENOM" id="CLU_966643_0_0_1"/>